<dbReference type="SUPFAM" id="SSF49299">
    <property type="entry name" value="PKD domain"/>
    <property type="match status" value="1"/>
</dbReference>
<name>A0A6C0HP45_9ZZZZ</name>
<dbReference type="Pfam" id="PF03382">
    <property type="entry name" value="DUF285"/>
    <property type="match status" value="1"/>
</dbReference>
<dbReference type="InterPro" id="IPR005046">
    <property type="entry name" value="DUF285"/>
</dbReference>
<evidence type="ECO:0000313" key="1">
    <source>
        <dbReference type="EMBL" id="QHT82451.1"/>
    </source>
</evidence>
<organism evidence="1">
    <name type="scientific">viral metagenome</name>
    <dbReference type="NCBI Taxonomy" id="1070528"/>
    <lineage>
        <taxon>unclassified sequences</taxon>
        <taxon>metagenomes</taxon>
        <taxon>organismal metagenomes</taxon>
    </lineage>
</organism>
<dbReference type="InterPro" id="IPR035986">
    <property type="entry name" value="PKD_dom_sf"/>
</dbReference>
<accession>A0A6C0HP45</accession>
<sequence length="327" mass="36107">MPLARFSKLITSRNQGGGDKKQGFPPSMGLGTFAMNAIRIRAWGYLRDTIIPPTTFSATITTPSNSFTLRMPYDAVDSRGIYDGTIYWGDGTTSPNVKNAEHIYLLAGNYTITIDGVINGWYTYSNGTMYQCLITINRFGPKFSFGTFASDTNGAGGMFRNCSLLKTISSDIPTSNVKTMVFMFNGCANFNQELDFNTSNVVFMGSMFNGCTNFNSTLKFNDTSKVENMSYMFYGCTKFNKPLDFNTSKVLNMQAMFTGCAKFNQPLPFDTSLVTYMDYMFSGCSIFSQNLSGWCVEDIASLPLGFNTNAPGLTVSNLPKWGEVCTP</sequence>
<evidence type="ECO:0008006" key="2">
    <source>
        <dbReference type="Google" id="ProtNLM"/>
    </source>
</evidence>
<dbReference type="EMBL" id="MN740000">
    <property type="protein sequence ID" value="QHT82451.1"/>
    <property type="molecule type" value="Genomic_DNA"/>
</dbReference>
<proteinExistence type="predicted"/>
<dbReference type="AlphaFoldDB" id="A0A6C0HP45"/>
<reference evidence="1" key="1">
    <citation type="journal article" date="2020" name="Nature">
        <title>Giant virus diversity and host interactions through global metagenomics.</title>
        <authorList>
            <person name="Schulz F."/>
            <person name="Roux S."/>
            <person name="Paez-Espino D."/>
            <person name="Jungbluth S."/>
            <person name="Walsh D.A."/>
            <person name="Denef V.J."/>
            <person name="McMahon K.D."/>
            <person name="Konstantinidis K.T."/>
            <person name="Eloe-Fadrosh E.A."/>
            <person name="Kyrpides N.C."/>
            <person name="Woyke T."/>
        </authorList>
    </citation>
    <scope>NUCLEOTIDE SEQUENCE</scope>
    <source>
        <strain evidence="1">GVMAG-M-3300023184-161</strain>
    </source>
</reference>
<protein>
    <recommendedName>
        <fullName evidence="2">PKD domain-containing protein</fullName>
    </recommendedName>
</protein>